<gene>
    <name evidence="2" type="ORF">IAG42_36035</name>
</gene>
<dbReference type="SUPFAM" id="SSF52096">
    <property type="entry name" value="ClpP/crotonase"/>
    <property type="match status" value="1"/>
</dbReference>
<dbReference type="CDD" id="cd06558">
    <property type="entry name" value="crotonase-like"/>
    <property type="match status" value="1"/>
</dbReference>
<dbReference type="InterPro" id="IPR001753">
    <property type="entry name" value="Enoyl-CoA_hydra/iso"/>
</dbReference>
<dbReference type="EMBL" id="CP061282">
    <property type="protein sequence ID" value="QNS09176.1"/>
    <property type="molecule type" value="Genomic_DNA"/>
</dbReference>
<reference evidence="2 3" key="1">
    <citation type="submission" date="2020-09" db="EMBL/GenBank/DDBJ databases">
        <title>A novel species.</title>
        <authorList>
            <person name="Gao J."/>
        </authorList>
    </citation>
    <scope>NUCLEOTIDE SEQUENCE [LARGE SCALE GENOMIC DNA]</scope>
    <source>
        <strain evidence="2 3">CRXT-Y-14</strain>
        <plasmid evidence="2 3">unnamed1</plasmid>
    </source>
</reference>
<dbReference type="PANTHER" id="PTHR42964:SF1">
    <property type="entry name" value="POLYKETIDE BIOSYNTHESIS ENOYL-COA HYDRATASE PKSH-RELATED"/>
    <property type="match status" value="1"/>
</dbReference>
<comment type="similarity">
    <text evidence="1">Belongs to the enoyl-CoA hydratase/isomerase family.</text>
</comment>
<accession>A0A7H1BKC1</accession>
<dbReference type="KEGG" id="sxn:IAG42_36035"/>
<name>A0A7H1BKC1_9ACTN</name>
<dbReference type="PANTHER" id="PTHR42964">
    <property type="entry name" value="ENOYL-COA HYDRATASE"/>
    <property type="match status" value="1"/>
</dbReference>
<dbReference type="Proteomes" id="UP000516428">
    <property type="component" value="Plasmid unnamed1"/>
</dbReference>
<geneLocation type="plasmid" evidence="2 3">
    <name>unnamed1</name>
</geneLocation>
<evidence type="ECO:0000313" key="2">
    <source>
        <dbReference type="EMBL" id="QNS09176.1"/>
    </source>
</evidence>
<proteinExistence type="inferred from homology"/>
<keyword evidence="3" id="KW-1185">Reference proteome</keyword>
<dbReference type="RefSeq" id="WP_188341831.1">
    <property type="nucleotide sequence ID" value="NZ_CP061282.1"/>
</dbReference>
<evidence type="ECO:0000256" key="1">
    <source>
        <dbReference type="ARBA" id="ARBA00005254"/>
    </source>
</evidence>
<sequence length="255" mass="27291">MAVTASGAAARVRVDTARPPVVRATLDSPATRNRLDDELLAELAGALEQAERTDSATVFVIDATGDTFCSGIALGDLDQADWRPRLTAVHDLLRRLTDSPLVTVAVVDGVATGGGVGLAAACDHVIAGPGASFRMTEVLLGLVPAAILPTVAERVGRHRAYAMALGAEELAADEAAALGLADRRTEDCRRALQLLLRRLRAADPGAVRALKRYRRELYPLDEGHADRSVRVVAERLGDQRVRERLDTFHRQGLIP</sequence>
<organism evidence="2 3">
    <name type="scientific">Streptomyces xanthii</name>
    <dbReference type="NCBI Taxonomy" id="2768069"/>
    <lineage>
        <taxon>Bacteria</taxon>
        <taxon>Bacillati</taxon>
        <taxon>Actinomycetota</taxon>
        <taxon>Actinomycetes</taxon>
        <taxon>Kitasatosporales</taxon>
        <taxon>Streptomycetaceae</taxon>
        <taxon>Streptomyces</taxon>
    </lineage>
</organism>
<protein>
    <submittedName>
        <fullName evidence="2">Enoyl-CoA hydratase/isomerase family protein</fullName>
    </submittedName>
</protein>
<keyword evidence="2" id="KW-0413">Isomerase</keyword>
<keyword evidence="2" id="KW-0614">Plasmid</keyword>
<dbReference type="InterPro" id="IPR051683">
    <property type="entry name" value="Enoyl-CoA_Hydratase/Isomerase"/>
</dbReference>
<dbReference type="Gene3D" id="3.90.226.10">
    <property type="entry name" value="2-enoyl-CoA Hydratase, Chain A, domain 1"/>
    <property type="match status" value="1"/>
</dbReference>
<dbReference type="GO" id="GO:0016853">
    <property type="term" value="F:isomerase activity"/>
    <property type="evidence" value="ECO:0007669"/>
    <property type="project" value="UniProtKB-KW"/>
</dbReference>
<evidence type="ECO:0000313" key="3">
    <source>
        <dbReference type="Proteomes" id="UP000516428"/>
    </source>
</evidence>
<dbReference type="InterPro" id="IPR029045">
    <property type="entry name" value="ClpP/crotonase-like_dom_sf"/>
</dbReference>
<dbReference type="Pfam" id="PF00378">
    <property type="entry name" value="ECH_1"/>
    <property type="match status" value="1"/>
</dbReference>
<dbReference type="AlphaFoldDB" id="A0A7H1BKC1"/>